<dbReference type="Pfam" id="PF13432">
    <property type="entry name" value="TPR_16"/>
    <property type="match status" value="1"/>
</dbReference>
<dbReference type="Proteomes" id="UP000019460">
    <property type="component" value="Unassembled WGS sequence"/>
</dbReference>
<keyword evidence="4" id="KW-1133">Transmembrane helix</keyword>
<dbReference type="eggNOG" id="COG0457">
    <property type="taxonomic scope" value="Bacteria"/>
</dbReference>
<keyword evidence="1" id="KW-0677">Repeat</keyword>
<feature type="repeat" description="TPR" evidence="3">
    <location>
        <begin position="135"/>
        <end position="168"/>
    </location>
</feature>
<dbReference type="AlphaFoldDB" id="W9VC94"/>
<evidence type="ECO:0000256" key="3">
    <source>
        <dbReference type="PROSITE-ProRule" id="PRU00339"/>
    </source>
</evidence>
<evidence type="ECO:0000256" key="4">
    <source>
        <dbReference type="SAM" id="Phobius"/>
    </source>
</evidence>
<gene>
    <name evidence="5" type="ORF">D779_0040</name>
</gene>
<keyword evidence="4" id="KW-0812">Transmembrane</keyword>
<keyword evidence="6" id="KW-1185">Reference proteome</keyword>
<feature type="repeat" description="TPR" evidence="3">
    <location>
        <begin position="67"/>
        <end position="100"/>
    </location>
</feature>
<dbReference type="RefSeq" id="WP_043747685.1">
    <property type="nucleotide sequence ID" value="NZ_AONC01000001.1"/>
</dbReference>
<dbReference type="PANTHER" id="PTHR44858">
    <property type="entry name" value="TETRATRICOPEPTIDE REPEAT PROTEIN 6"/>
    <property type="match status" value="1"/>
</dbReference>
<sequence>MPKLSPLHWIALCVFLFFYGFTVFALTRDYYLRHPSQPATARTERAPGAMPKLDSSAIPESITETNPELLHQRADELFMQRRYAEAALYYKRILELNPDDAEAHNDLGLALHYTGDSAGAITHLEAAVAKGPQLQRPWLTLGFVNLQAGNQDEARKALEHARDLDPDSDIGKEAQRLLGILQGS</sequence>
<reference evidence="5 6" key="1">
    <citation type="submission" date="2012-11" db="EMBL/GenBank/DDBJ databases">
        <title>Genome assembly of Thiorhodococcus sp. AK35.</title>
        <authorList>
            <person name="Nupur N."/>
            <person name="Khatri I."/>
            <person name="Subramanian S."/>
            <person name="Pinnaka A."/>
        </authorList>
    </citation>
    <scope>NUCLEOTIDE SEQUENCE [LARGE SCALE GENOMIC DNA]</scope>
    <source>
        <strain evidence="5 6">AK35</strain>
    </source>
</reference>
<evidence type="ECO:0000256" key="2">
    <source>
        <dbReference type="ARBA" id="ARBA00022803"/>
    </source>
</evidence>
<comment type="caution">
    <text evidence="5">The sequence shown here is derived from an EMBL/GenBank/DDBJ whole genome shotgun (WGS) entry which is preliminary data.</text>
</comment>
<evidence type="ECO:0000313" key="5">
    <source>
        <dbReference type="EMBL" id="EXJ17213.1"/>
    </source>
</evidence>
<name>W9VC94_9GAMM</name>
<dbReference type="SUPFAM" id="SSF48452">
    <property type="entry name" value="TPR-like"/>
    <property type="match status" value="1"/>
</dbReference>
<dbReference type="PROSITE" id="PS50005">
    <property type="entry name" value="TPR"/>
    <property type="match status" value="2"/>
</dbReference>
<dbReference type="Pfam" id="PF13181">
    <property type="entry name" value="TPR_8"/>
    <property type="match status" value="1"/>
</dbReference>
<dbReference type="STRING" id="1249627.D779_0040"/>
<evidence type="ECO:0000313" key="6">
    <source>
        <dbReference type="Proteomes" id="UP000019460"/>
    </source>
</evidence>
<feature type="transmembrane region" description="Helical" evidence="4">
    <location>
        <begin position="6"/>
        <end position="26"/>
    </location>
</feature>
<keyword evidence="2 3" id="KW-0802">TPR repeat</keyword>
<dbReference type="InterPro" id="IPR019734">
    <property type="entry name" value="TPR_rpt"/>
</dbReference>
<evidence type="ECO:0000256" key="1">
    <source>
        <dbReference type="ARBA" id="ARBA00022737"/>
    </source>
</evidence>
<dbReference type="InterPro" id="IPR050498">
    <property type="entry name" value="Ycf3"/>
</dbReference>
<organism evidence="5 6">
    <name type="scientific">Imhoffiella purpurea</name>
    <dbReference type="NCBI Taxonomy" id="1249627"/>
    <lineage>
        <taxon>Bacteria</taxon>
        <taxon>Pseudomonadati</taxon>
        <taxon>Pseudomonadota</taxon>
        <taxon>Gammaproteobacteria</taxon>
        <taxon>Chromatiales</taxon>
        <taxon>Chromatiaceae</taxon>
        <taxon>Imhoffiella</taxon>
    </lineage>
</organism>
<keyword evidence="4" id="KW-0472">Membrane</keyword>
<dbReference type="Gene3D" id="1.25.40.10">
    <property type="entry name" value="Tetratricopeptide repeat domain"/>
    <property type="match status" value="1"/>
</dbReference>
<proteinExistence type="predicted"/>
<accession>W9VC94</accession>
<dbReference type="OrthoDB" id="5769675at2"/>
<dbReference type="EMBL" id="AONC01000001">
    <property type="protein sequence ID" value="EXJ17213.1"/>
    <property type="molecule type" value="Genomic_DNA"/>
</dbReference>
<protein>
    <submittedName>
        <fullName evidence="5">Uncharacterized protein</fullName>
    </submittedName>
</protein>
<dbReference type="PANTHER" id="PTHR44858:SF1">
    <property type="entry name" value="UDP-N-ACETYLGLUCOSAMINE--PEPTIDE N-ACETYLGLUCOSAMINYLTRANSFERASE SPINDLY-RELATED"/>
    <property type="match status" value="1"/>
</dbReference>
<dbReference type="InterPro" id="IPR011990">
    <property type="entry name" value="TPR-like_helical_dom_sf"/>
</dbReference>
<dbReference type="SMART" id="SM00028">
    <property type="entry name" value="TPR"/>
    <property type="match status" value="3"/>
</dbReference>